<dbReference type="InterPro" id="IPR036236">
    <property type="entry name" value="Znf_C2H2_sf"/>
</dbReference>
<proteinExistence type="predicted"/>
<dbReference type="PROSITE" id="PS00028">
    <property type="entry name" value="ZINC_FINGER_C2H2_1"/>
    <property type="match status" value="1"/>
</dbReference>
<evidence type="ECO:0000259" key="2">
    <source>
        <dbReference type="PROSITE" id="PS50157"/>
    </source>
</evidence>
<dbReference type="InterPro" id="IPR013087">
    <property type="entry name" value="Znf_C2H2_type"/>
</dbReference>
<keyword evidence="1" id="KW-0479">Metal-binding</keyword>
<feature type="domain" description="C2H2-type" evidence="2">
    <location>
        <begin position="47"/>
        <end position="75"/>
    </location>
</feature>
<protein>
    <recommendedName>
        <fullName evidence="2">C2H2-type domain-containing protein</fullName>
    </recommendedName>
</protein>
<dbReference type="PROSITE" id="PS50157">
    <property type="entry name" value="ZINC_FINGER_C2H2_2"/>
    <property type="match status" value="1"/>
</dbReference>
<reference evidence="3" key="1">
    <citation type="journal article" date="2023" name="Mol. Phylogenet. Evol.">
        <title>Genome-scale phylogeny and comparative genomics of the fungal order Sordariales.</title>
        <authorList>
            <person name="Hensen N."/>
            <person name="Bonometti L."/>
            <person name="Westerberg I."/>
            <person name="Brannstrom I.O."/>
            <person name="Guillou S."/>
            <person name="Cros-Aarteil S."/>
            <person name="Calhoun S."/>
            <person name="Haridas S."/>
            <person name="Kuo A."/>
            <person name="Mondo S."/>
            <person name="Pangilinan J."/>
            <person name="Riley R."/>
            <person name="LaButti K."/>
            <person name="Andreopoulos B."/>
            <person name="Lipzen A."/>
            <person name="Chen C."/>
            <person name="Yan M."/>
            <person name="Daum C."/>
            <person name="Ng V."/>
            <person name="Clum A."/>
            <person name="Steindorff A."/>
            <person name="Ohm R.A."/>
            <person name="Martin F."/>
            <person name="Silar P."/>
            <person name="Natvig D.O."/>
            <person name="Lalanne C."/>
            <person name="Gautier V."/>
            <person name="Ament-Velasquez S.L."/>
            <person name="Kruys A."/>
            <person name="Hutchinson M.I."/>
            <person name="Powell A.J."/>
            <person name="Barry K."/>
            <person name="Miller A.N."/>
            <person name="Grigoriev I.V."/>
            <person name="Debuchy R."/>
            <person name="Gladieux P."/>
            <person name="Hiltunen Thoren M."/>
            <person name="Johannesson H."/>
        </authorList>
    </citation>
    <scope>NUCLEOTIDE SEQUENCE</scope>
    <source>
        <strain evidence="3">CBS 359.72</strain>
    </source>
</reference>
<dbReference type="Proteomes" id="UP001303647">
    <property type="component" value="Unassembled WGS sequence"/>
</dbReference>
<dbReference type="EMBL" id="MU857606">
    <property type="protein sequence ID" value="KAK4251347.1"/>
    <property type="molecule type" value="Genomic_DNA"/>
</dbReference>
<dbReference type="Gene3D" id="3.30.160.60">
    <property type="entry name" value="Classic Zinc Finger"/>
    <property type="match status" value="1"/>
</dbReference>
<name>A0AAN7D1R8_9PEZI</name>
<dbReference type="GO" id="GO:0008270">
    <property type="term" value="F:zinc ion binding"/>
    <property type="evidence" value="ECO:0007669"/>
    <property type="project" value="UniProtKB-KW"/>
</dbReference>
<organism evidence="3 4">
    <name type="scientific">Corynascus novoguineensis</name>
    <dbReference type="NCBI Taxonomy" id="1126955"/>
    <lineage>
        <taxon>Eukaryota</taxon>
        <taxon>Fungi</taxon>
        <taxon>Dikarya</taxon>
        <taxon>Ascomycota</taxon>
        <taxon>Pezizomycotina</taxon>
        <taxon>Sordariomycetes</taxon>
        <taxon>Sordariomycetidae</taxon>
        <taxon>Sordariales</taxon>
        <taxon>Chaetomiaceae</taxon>
        <taxon>Corynascus</taxon>
    </lineage>
</organism>
<dbReference type="Pfam" id="PF00096">
    <property type="entry name" value="zf-C2H2"/>
    <property type="match status" value="1"/>
</dbReference>
<sequence length="82" mass="9450">REWRKIIKPEKCPVCAKGHSYQAELDRHIVVHHPDVAVKHGISTKRHVCKWCDKSYARADHLVRHMILKHGRPKGRSIGAEG</sequence>
<evidence type="ECO:0000313" key="4">
    <source>
        <dbReference type="Proteomes" id="UP001303647"/>
    </source>
</evidence>
<keyword evidence="1" id="KW-0863">Zinc-finger</keyword>
<accession>A0AAN7D1R8</accession>
<dbReference type="SUPFAM" id="SSF57667">
    <property type="entry name" value="beta-beta-alpha zinc fingers"/>
    <property type="match status" value="1"/>
</dbReference>
<feature type="non-terminal residue" evidence="3">
    <location>
        <position position="1"/>
    </location>
</feature>
<gene>
    <name evidence="3" type="ORF">C7999DRAFT_10893</name>
</gene>
<dbReference type="AlphaFoldDB" id="A0AAN7D1R8"/>
<evidence type="ECO:0000256" key="1">
    <source>
        <dbReference type="PROSITE-ProRule" id="PRU00042"/>
    </source>
</evidence>
<dbReference type="SMART" id="SM00355">
    <property type="entry name" value="ZnF_C2H2"/>
    <property type="match status" value="2"/>
</dbReference>
<keyword evidence="1" id="KW-0862">Zinc</keyword>
<comment type="caution">
    <text evidence="3">The sequence shown here is derived from an EMBL/GenBank/DDBJ whole genome shotgun (WGS) entry which is preliminary data.</text>
</comment>
<reference evidence="3" key="2">
    <citation type="submission" date="2023-05" db="EMBL/GenBank/DDBJ databases">
        <authorList>
            <consortium name="Lawrence Berkeley National Laboratory"/>
            <person name="Steindorff A."/>
            <person name="Hensen N."/>
            <person name="Bonometti L."/>
            <person name="Westerberg I."/>
            <person name="Brannstrom I.O."/>
            <person name="Guillou S."/>
            <person name="Cros-Aarteil S."/>
            <person name="Calhoun S."/>
            <person name="Haridas S."/>
            <person name="Kuo A."/>
            <person name="Mondo S."/>
            <person name="Pangilinan J."/>
            <person name="Riley R."/>
            <person name="Labutti K."/>
            <person name="Andreopoulos B."/>
            <person name="Lipzen A."/>
            <person name="Chen C."/>
            <person name="Yanf M."/>
            <person name="Daum C."/>
            <person name="Ng V."/>
            <person name="Clum A."/>
            <person name="Ohm R."/>
            <person name="Martin F."/>
            <person name="Silar P."/>
            <person name="Natvig D."/>
            <person name="Lalanne C."/>
            <person name="Gautier V."/>
            <person name="Ament-Velasquez S.L."/>
            <person name="Kruys A."/>
            <person name="Hutchinson M.I."/>
            <person name="Powell A.J."/>
            <person name="Barry K."/>
            <person name="Miller A.N."/>
            <person name="Grigoriev I.V."/>
            <person name="Debuchy R."/>
            <person name="Gladieux P."/>
            <person name="Thoren M.H."/>
            <person name="Johannesson H."/>
        </authorList>
    </citation>
    <scope>NUCLEOTIDE SEQUENCE</scope>
    <source>
        <strain evidence="3">CBS 359.72</strain>
    </source>
</reference>
<keyword evidence="4" id="KW-1185">Reference proteome</keyword>
<evidence type="ECO:0000313" key="3">
    <source>
        <dbReference type="EMBL" id="KAK4251347.1"/>
    </source>
</evidence>